<gene>
    <name evidence="2" type="ORF">P7U51_003024</name>
</gene>
<dbReference type="AlphaFoldDB" id="A0AAN4JDS0"/>
<reference evidence="2" key="1">
    <citation type="submission" date="2024-02" db="EMBL/GenBank/DDBJ databases">
        <authorList>
            <consortium name="Clinical and Environmental Microbiology Branch: Whole genome sequencing antimicrobial resistance pathogens in the healthcare setting"/>
        </authorList>
    </citation>
    <scope>NUCLEOTIDE SEQUENCE</scope>
    <source>
        <strain evidence="2">Whole organism</strain>
    </source>
</reference>
<accession>A0AAN4JDS0</accession>
<name>A0AAN4JDS0_CITFR</name>
<keyword evidence="1" id="KW-0812">Transmembrane</keyword>
<evidence type="ECO:0000313" key="2">
    <source>
        <dbReference type="EMBL" id="EMM7458501.1"/>
    </source>
</evidence>
<organism evidence="2 3">
    <name type="scientific">Citrobacter freundii</name>
    <dbReference type="NCBI Taxonomy" id="546"/>
    <lineage>
        <taxon>Bacteria</taxon>
        <taxon>Pseudomonadati</taxon>
        <taxon>Pseudomonadota</taxon>
        <taxon>Gammaproteobacteria</taxon>
        <taxon>Enterobacterales</taxon>
        <taxon>Enterobacteriaceae</taxon>
        <taxon>Citrobacter</taxon>
        <taxon>Citrobacter freundii complex</taxon>
    </lineage>
</organism>
<dbReference type="Proteomes" id="UP001169574">
    <property type="component" value="Unassembled WGS sequence"/>
</dbReference>
<protein>
    <submittedName>
        <fullName evidence="2">Uncharacterized protein</fullName>
    </submittedName>
</protein>
<keyword evidence="1" id="KW-0472">Membrane</keyword>
<feature type="transmembrane region" description="Helical" evidence="1">
    <location>
        <begin position="7"/>
        <end position="28"/>
    </location>
</feature>
<dbReference type="EMBL" id="ABLGCN030000007">
    <property type="protein sequence ID" value="EMM7458501.1"/>
    <property type="molecule type" value="Genomic_DNA"/>
</dbReference>
<proteinExistence type="predicted"/>
<keyword evidence="1" id="KW-1133">Transmembrane helix</keyword>
<sequence length="109" mass="12460">MTKDRVFCFLFGVFVSFIFGVAGSYWGYLKLSTKIAVPKTICIIDAPNFAIQEAERIQREAQGLSQEPASDGKEPLRKFQQCQEKIDPTISDVEFAKKMYKDMQVNRIN</sequence>
<evidence type="ECO:0000313" key="3">
    <source>
        <dbReference type="Proteomes" id="UP001169574"/>
    </source>
</evidence>
<comment type="caution">
    <text evidence="2">The sequence shown here is derived from an EMBL/GenBank/DDBJ whole genome shotgun (WGS) entry which is preliminary data.</text>
</comment>
<evidence type="ECO:0000256" key="1">
    <source>
        <dbReference type="SAM" id="Phobius"/>
    </source>
</evidence>